<feature type="region of interest" description="Disordered" evidence="4">
    <location>
        <begin position="231"/>
        <end position="265"/>
    </location>
</feature>
<protein>
    <submittedName>
        <fullName evidence="6">Putative peptidase domain-containing protein</fullName>
    </submittedName>
</protein>
<organism evidence="6 7">
    <name type="scientific">Pseudomassariella vexata</name>
    <dbReference type="NCBI Taxonomy" id="1141098"/>
    <lineage>
        <taxon>Eukaryota</taxon>
        <taxon>Fungi</taxon>
        <taxon>Dikarya</taxon>
        <taxon>Ascomycota</taxon>
        <taxon>Pezizomycotina</taxon>
        <taxon>Sordariomycetes</taxon>
        <taxon>Xylariomycetidae</taxon>
        <taxon>Amphisphaeriales</taxon>
        <taxon>Pseudomassariaceae</taxon>
        <taxon>Pseudomassariella</taxon>
    </lineage>
</organism>
<dbReference type="STRING" id="1141098.A0A1Y2DXG6"/>
<dbReference type="CDD" id="cd11307">
    <property type="entry name" value="M35_Asp_f2_like"/>
    <property type="match status" value="1"/>
</dbReference>
<evidence type="ECO:0000259" key="5">
    <source>
        <dbReference type="Pfam" id="PF13933"/>
    </source>
</evidence>
<accession>A0A1Y2DXG6</accession>
<dbReference type="FunCoup" id="A0A1Y2DXG6">
    <property type="interactions" value="17"/>
</dbReference>
<comment type="similarity">
    <text evidence="3">Belongs to the ZPS1 family.</text>
</comment>
<dbReference type="SUPFAM" id="SSF55486">
    <property type="entry name" value="Metalloproteases ('zincins'), catalytic domain"/>
    <property type="match status" value="1"/>
</dbReference>
<comment type="caution">
    <text evidence="6">The sequence shown here is derived from an EMBL/GenBank/DDBJ whole genome shotgun (WGS) entry which is preliminary data.</text>
</comment>
<proteinExistence type="inferred from homology"/>
<evidence type="ECO:0000256" key="2">
    <source>
        <dbReference type="ARBA" id="ARBA00023180"/>
    </source>
</evidence>
<name>A0A1Y2DXG6_9PEZI</name>
<gene>
    <name evidence="6" type="ORF">BCR38DRAFT_343539</name>
</gene>
<feature type="compositionally biased region" description="Low complexity" evidence="4">
    <location>
        <begin position="239"/>
        <end position="253"/>
    </location>
</feature>
<dbReference type="InterPro" id="IPR024079">
    <property type="entry name" value="MetalloPept_cat_dom_sf"/>
</dbReference>
<dbReference type="Proteomes" id="UP000193689">
    <property type="component" value="Unassembled WGS sequence"/>
</dbReference>
<evidence type="ECO:0000256" key="3">
    <source>
        <dbReference type="ARBA" id="ARBA00060890"/>
    </source>
</evidence>
<dbReference type="GO" id="GO:0005576">
    <property type="term" value="C:extracellular region"/>
    <property type="evidence" value="ECO:0007669"/>
    <property type="project" value="TreeGrafter"/>
</dbReference>
<sequence length="265" mass="29097">MKRDAVPATNTVTELSQPTTYDWAAGATKDYPIHASCNSTQRSLLKKGLDDAMKLADHAKNHVLRFGNSSEFYVKYFGSAPTAEVIGWYDKVVNADRGGIWFRCDNPDGNCDIEGWGGHWRGENGTDETVICELSYTTRMPIEGLCGYGYDVSNGELAFYFGSDLIHRLYHMPKIGEAIVEHYADTYSECLELAVDAPAEAVRNSHTLQYFALDVYAYDIALPGEGCTGRVKDSETSTDEPTATASSSASATECHTHSDGTEHCE</sequence>
<evidence type="ECO:0000313" key="6">
    <source>
        <dbReference type="EMBL" id="ORY63937.1"/>
    </source>
</evidence>
<dbReference type="PANTHER" id="PTHR39399:SF1">
    <property type="entry name" value="PROTEIN ZPS1"/>
    <property type="match status" value="1"/>
</dbReference>
<dbReference type="GO" id="GO:0005178">
    <property type="term" value="F:integrin binding"/>
    <property type="evidence" value="ECO:0007669"/>
    <property type="project" value="TreeGrafter"/>
</dbReference>
<dbReference type="GO" id="GO:0008270">
    <property type="term" value="F:zinc ion binding"/>
    <property type="evidence" value="ECO:0007669"/>
    <property type="project" value="TreeGrafter"/>
</dbReference>
<evidence type="ECO:0000313" key="7">
    <source>
        <dbReference type="Proteomes" id="UP000193689"/>
    </source>
</evidence>
<keyword evidence="2" id="KW-0325">Glycoprotein</keyword>
<dbReference type="GO" id="GO:0009277">
    <property type="term" value="C:fungal-type cell wall"/>
    <property type="evidence" value="ECO:0007669"/>
    <property type="project" value="TreeGrafter"/>
</dbReference>
<evidence type="ECO:0000256" key="4">
    <source>
        <dbReference type="SAM" id="MobiDB-lite"/>
    </source>
</evidence>
<dbReference type="InterPro" id="IPR029482">
    <property type="entry name" value="HRXXH"/>
</dbReference>
<dbReference type="GO" id="GO:0008237">
    <property type="term" value="F:metallopeptidase activity"/>
    <property type="evidence" value="ECO:0007669"/>
    <property type="project" value="InterPro"/>
</dbReference>
<dbReference type="PANTHER" id="PTHR39399">
    <property type="entry name" value="PROTEIN ZPS1"/>
    <property type="match status" value="1"/>
</dbReference>
<reference evidence="6 7" key="1">
    <citation type="submission" date="2016-07" db="EMBL/GenBank/DDBJ databases">
        <title>Pervasive Adenine N6-methylation of Active Genes in Fungi.</title>
        <authorList>
            <consortium name="DOE Joint Genome Institute"/>
            <person name="Mondo S.J."/>
            <person name="Dannebaum R.O."/>
            <person name="Kuo R.C."/>
            <person name="Labutti K."/>
            <person name="Haridas S."/>
            <person name="Kuo A."/>
            <person name="Salamov A."/>
            <person name="Ahrendt S.R."/>
            <person name="Lipzen A."/>
            <person name="Sullivan W."/>
            <person name="Andreopoulos W.B."/>
            <person name="Clum A."/>
            <person name="Lindquist E."/>
            <person name="Daum C."/>
            <person name="Ramamoorthy G.K."/>
            <person name="Gryganskyi A."/>
            <person name="Culley D."/>
            <person name="Magnuson J.K."/>
            <person name="James T.Y."/>
            <person name="O'Malley M.A."/>
            <person name="Stajich J.E."/>
            <person name="Spatafora J.W."/>
            <person name="Visel A."/>
            <person name="Grigoriev I.V."/>
        </authorList>
    </citation>
    <scope>NUCLEOTIDE SEQUENCE [LARGE SCALE GENOMIC DNA]</scope>
    <source>
        <strain evidence="6 7">CBS 129021</strain>
    </source>
</reference>
<dbReference type="RefSeq" id="XP_040715351.1">
    <property type="nucleotide sequence ID" value="XM_040856042.1"/>
</dbReference>
<evidence type="ECO:0000256" key="1">
    <source>
        <dbReference type="ARBA" id="ARBA00022729"/>
    </source>
</evidence>
<dbReference type="InterPro" id="IPR039124">
    <property type="entry name" value="PRA1-like"/>
</dbReference>
<feature type="domain" description="Putative peptidase" evidence="5">
    <location>
        <begin position="10"/>
        <end position="229"/>
    </location>
</feature>
<dbReference type="GeneID" id="63772254"/>
<dbReference type="InParanoid" id="A0A1Y2DXG6"/>
<dbReference type="GO" id="GO:0009986">
    <property type="term" value="C:cell surface"/>
    <property type="evidence" value="ECO:0007669"/>
    <property type="project" value="TreeGrafter"/>
</dbReference>
<dbReference type="Pfam" id="PF13933">
    <property type="entry name" value="HRXXH"/>
    <property type="match status" value="1"/>
</dbReference>
<dbReference type="OrthoDB" id="4689212at2759"/>
<dbReference type="Gene3D" id="3.40.390.10">
    <property type="entry name" value="Collagenase (Catalytic Domain)"/>
    <property type="match status" value="1"/>
</dbReference>
<feature type="compositionally biased region" description="Basic and acidic residues" evidence="4">
    <location>
        <begin position="254"/>
        <end position="265"/>
    </location>
</feature>
<keyword evidence="7" id="KW-1185">Reference proteome</keyword>
<keyword evidence="1" id="KW-0732">Signal</keyword>
<dbReference type="FunFam" id="3.40.390.10:FF:000043">
    <property type="entry name" value="Major allergen Asp F2"/>
    <property type="match status" value="1"/>
</dbReference>
<dbReference type="EMBL" id="MCFJ01000007">
    <property type="protein sequence ID" value="ORY63937.1"/>
    <property type="molecule type" value="Genomic_DNA"/>
</dbReference>
<dbReference type="AlphaFoldDB" id="A0A1Y2DXG6"/>